<keyword evidence="9" id="KW-1185">Reference proteome</keyword>
<dbReference type="Pfam" id="PF00014">
    <property type="entry name" value="Kunitz_BPTI"/>
    <property type="match status" value="1"/>
</dbReference>
<comment type="caution">
    <text evidence="8">The sequence shown here is derived from an EMBL/GenBank/DDBJ whole genome shotgun (WGS) entry which is preliminary data.</text>
</comment>
<reference evidence="8 9" key="1">
    <citation type="journal article" date="2023" name="Arcadia Sci">
        <title>De novo assembly of a long-read Amblyomma americanum tick genome.</title>
        <authorList>
            <person name="Chou S."/>
            <person name="Poskanzer K.E."/>
            <person name="Rollins M."/>
            <person name="Thuy-Boun P.S."/>
        </authorList>
    </citation>
    <scope>NUCLEOTIDE SEQUENCE [LARGE SCALE GENOMIC DNA]</scope>
    <source>
        <strain evidence="8">F_SG_1</strain>
        <tissue evidence="8">Salivary glands</tissue>
    </source>
</reference>
<dbReference type="Gene3D" id="4.10.410.10">
    <property type="entry name" value="Pancreatic trypsin inhibitor Kunitz domain"/>
    <property type="match status" value="1"/>
</dbReference>
<dbReference type="PROSITE" id="PS00280">
    <property type="entry name" value="BPTI_KUNITZ_1"/>
    <property type="match status" value="1"/>
</dbReference>
<dbReference type="Proteomes" id="UP001321473">
    <property type="component" value="Unassembled WGS sequence"/>
</dbReference>
<gene>
    <name evidence="8" type="ORF">V5799_027720</name>
</gene>
<organism evidence="8 9">
    <name type="scientific">Amblyomma americanum</name>
    <name type="common">Lone star tick</name>
    <dbReference type="NCBI Taxonomy" id="6943"/>
    <lineage>
        <taxon>Eukaryota</taxon>
        <taxon>Metazoa</taxon>
        <taxon>Ecdysozoa</taxon>
        <taxon>Arthropoda</taxon>
        <taxon>Chelicerata</taxon>
        <taxon>Arachnida</taxon>
        <taxon>Acari</taxon>
        <taxon>Parasitiformes</taxon>
        <taxon>Ixodida</taxon>
        <taxon>Ixodoidea</taxon>
        <taxon>Ixodidae</taxon>
        <taxon>Amblyomminae</taxon>
        <taxon>Amblyomma</taxon>
    </lineage>
</organism>
<dbReference type="FunFam" id="4.10.410.10:FF:000004">
    <property type="entry name" value="Tissue factor pathway inhibitor"/>
    <property type="match status" value="1"/>
</dbReference>
<feature type="signal peptide" evidence="6">
    <location>
        <begin position="1"/>
        <end position="23"/>
    </location>
</feature>
<dbReference type="InterPro" id="IPR020901">
    <property type="entry name" value="Prtase_inh_Kunz-CS"/>
</dbReference>
<sequence length="116" mass="13076">MTTMARLPACLFLLLLGLALSQARFNRKKVCSLPKVVGPCKASMPKWWYNIKTGSCVFFIYGGCQGNDNSFDHCEDCMTKCGGLRWRKAKIACKRLEKQNSGNSFLHKPINARRAE</sequence>
<dbReference type="InterPro" id="IPR036880">
    <property type="entry name" value="Kunitz_BPTI_sf"/>
</dbReference>
<accession>A0AAQ4DEX2</accession>
<dbReference type="GO" id="GO:0004867">
    <property type="term" value="F:serine-type endopeptidase inhibitor activity"/>
    <property type="evidence" value="ECO:0007669"/>
    <property type="project" value="UniProtKB-KW"/>
</dbReference>
<evidence type="ECO:0000256" key="1">
    <source>
        <dbReference type="ARBA" id="ARBA00022690"/>
    </source>
</evidence>
<evidence type="ECO:0000256" key="2">
    <source>
        <dbReference type="ARBA" id="ARBA00022900"/>
    </source>
</evidence>
<proteinExistence type="inferred from homology"/>
<dbReference type="SMART" id="SM00131">
    <property type="entry name" value="KU"/>
    <property type="match status" value="1"/>
</dbReference>
<comment type="similarity">
    <text evidence="4">Belongs to the venom Kunitz-type family. 01 (intermediate) subfamily.</text>
</comment>
<feature type="chain" id="PRO_5042862627" description="BPTI/Kunitz inhibitor domain-containing protein" evidence="6">
    <location>
        <begin position="24"/>
        <end position="116"/>
    </location>
</feature>
<keyword evidence="2" id="KW-0722">Serine protease inhibitor</keyword>
<keyword evidence="6" id="KW-0732">Signal</keyword>
<comment type="function">
    <text evidence="5">Serine protease inhibitor that inhibits trypsin at a molar ratio of 1:1.</text>
</comment>
<evidence type="ECO:0000256" key="5">
    <source>
        <dbReference type="ARBA" id="ARBA00093388"/>
    </source>
</evidence>
<dbReference type="PANTHER" id="PTHR47247">
    <property type="entry name" value="KUNITZ-TYPE PROTEASE INHIBITOR 2"/>
    <property type="match status" value="1"/>
</dbReference>
<dbReference type="PROSITE" id="PS50279">
    <property type="entry name" value="BPTI_KUNITZ_2"/>
    <property type="match status" value="1"/>
</dbReference>
<name>A0AAQ4DEX2_AMBAM</name>
<evidence type="ECO:0000259" key="7">
    <source>
        <dbReference type="PROSITE" id="PS50279"/>
    </source>
</evidence>
<dbReference type="PANTHER" id="PTHR47247:SF1">
    <property type="entry name" value="KUNITZ-TYPE PROTEASE INHIBITOR 2"/>
    <property type="match status" value="1"/>
</dbReference>
<feature type="domain" description="BPTI/Kunitz inhibitor" evidence="7">
    <location>
        <begin position="31"/>
        <end position="81"/>
    </location>
</feature>
<dbReference type="PRINTS" id="PR00759">
    <property type="entry name" value="BASICPTASE"/>
</dbReference>
<keyword evidence="3" id="KW-1015">Disulfide bond</keyword>
<dbReference type="InterPro" id="IPR002223">
    <property type="entry name" value="Kunitz_BPTI"/>
</dbReference>
<dbReference type="EMBL" id="JARKHS020031632">
    <property type="protein sequence ID" value="KAK8761012.1"/>
    <property type="molecule type" value="Genomic_DNA"/>
</dbReference>
<evidence type="ECO:0000256" key="4">
    <source>
        <dbReference type="ARBA" id="ARBA00049646"/>
    </source>
</evidence>
<keyword evidence="1" id="KW-0646">Protease inhibitor</keyword>
<protein>
    <recommendedName>
        <fullName evidence="7">BPTI/Kunitz inhibitor domain-containing protein</fullName>
    </recommendedName>
</protein>
<evidence type="ECO:0000313" key="9">
    <source>
        <dbReference type="Proteomes" id="UP001321473"/>
    </source>
</evidence>
<evidence type="ECO:0000313" key="8">
    <source>
        <dbReference type="EMBL" id="KAK8761012.1"/>
    </source>
</evidence>
<evidence type="ECO:0000256" key="3">
    <source>
        <dbReference type="ARBA" id="ARBA00023157"/>
    </source>
</evidence>
<evidence type="ECO:0000256" key="6">
    <source>
        <dbReference type="SAM" id="SignalP"/>
    </source>
</evidence>
<dbReference type="AlphaFoldDB" id="A0AAQ4DEX2"/>
<dbReference type="SUPFAM" id="SSF57362">
    <property type="entry name" value="BPTI-like"/>
    <property type="match status" value="1"/>
</dbReference>